<name>A0A1B1S6Q2_9BACT</name>
<keyword evidence="1" id="KW-0812">Transmembrane</keyword>
<sequence length="267" mass="31181">MENNGISKPINKRQRFSRFMRYLSVAVVTVWLLVFLIASADKDEFRAVGVIVLLFFVFLFIIPLIGFWIYSFVKAVRRHSKADRILLWFHIADLLILGGIVFLLNRPPMRCDAFIMAECYNGEPVFWMWNTVGRYRDMLPDSTRLVVEFDNGDMPQSMPQSDILDEFEKKQLKERLDYLGCIGIDVNNYPDSEYSTIRFRRMNMGMYSYRLYNHPLSHDQQDSINADPCLIVYNDSTVFEFSAGVLGAQTFPGKQEFLEAQKRNETK</sequence>
<keyword evidence="1" id="KW-0472">Membrane</keyword>
<accession>A0A1B1S6Q2</accession>
<protein>
    <submittedName>
        <fullName evidence="2">Uncharacterized protein</fullName>
    </submittedName>
</protein>
<gene>
    <name evidence="2" type="ORF">A4V02_01110</name>
</gene>
<dbReference type="GeneID" id="93424949"/>
<dbReference type="KEGG" id="pary:A4V02_01110"/>
<feature type="transmembrane region" description="Helical" evidence="1">
    <location>
        <begin position="85"/>
        <end position="104"/>
    </location>
</feature>
<keyword evidence="1" id="KW-1133">Transmembrane helix</keyword>
<organism evidence="2 3">
    <name type="scientific">Muribaculum intestinale</name>
    <dbReference type="NCBI Taxonomy" id="1796646"/>
    <lineage>
        <taxon>Bacteria</taxon>
        <taxon>Pseudomonadati</taxon>
        <taxon>Bacteroidota</taxon>
        <taxon>Bacteroidia</taxon>
        <taxon>Bacteroidales</taxon>
        <taxon>Muribaculaceae</taxon>
        <taxon>Muribaculum</taxon>
    </lineage>
</organism>
<dbReference type="Proteomes" id="UP000186351">
    <property type="component" value="Chromosome"/>
</dbReference>
<evidence type="ECO:0000313" key="2">
    <source>
        <dbReference type="EMBL" id="ANU62476.1"/>
    </source>
</evidence>
<evidence type="ECO:0000256" key="1">
    <source>
        <dbReference type="SAM" id="Phobius"/>
    </source>
</evidence>
<dbReference type="STRING" id="1796646.A4V02_01110"/>
<proteinExistence type="predicted"/>
<dbReference type="AlphaFoldDB" id="A0A1B1S6Q2"/>
<accession>A0A1Z2XF14</accession>
<dbReference type="RefSeq" id="WP_068959873.1">
    <property type="nucleotide sequence ID" value="NZ_CAJTAP010000046.1"/>
</dbReference>
<dbReference type="EMBL" id="CP015402">
    <property type="protein sequence ID" value="ANU62476.1"/>
    <property type="molecule type" value="Genomic_DNA"/>
</dbReference>
<reference evidence="3" key="1">
    <citation type="submission" date="2016-04" db="EMBL/GenBank/DDBJ databases">
        <title>Complete Genome Sequences of Twelve Strains of a Stable Defined Moderately Diverse Mouse Microbiota 2 (sDMDMm2).</title>
        <authorList>
            <person name="Uchimura Y."/>
            <person name="Wyss M."/>
            <person name="Brugiroux S."/>
            <person name="Limenitakis J.P."/>
            <person name="Stecher B."/>
            <person name="McCoy K.D."/>
            <person name="Macpherson A.J."/>
        </authorList>
    </citation>
    <scope>NUCLEOTIDE SEQUENCE [LARGE SCALE GENOMIC DNA]</scope>
    <source>
        <strain evidence="3">YL27</strain>
    </source>
</reference>
<feature type="transmembrane region" description="Helical" evidence="1">
    <location>
        <begin position="20"/>
        <end position="38"/>
    </location>
</feature>
<evidence type="ECO:0000313" key="3">
    <source>
        <dbReference type="Proteomes" id="UP000186351"/>
    </source>
</evidence>
<feature type="transmembrane region" description="Helical" evidence="1">
    <location>
        <begin position="50"/>
        <end position="73"/>
    </location>
</feature>
<dbReference type="OrthoDB" id="755509at2"/>
<keyword evidence="3" id="KW-1185">Reference proteome</keyword>